<dbReference type="Proteomes" id="UP001647436">
    <property type="component" value="Unassembled WGS sequence"/>
</dbReference>
<dbReference type="Pfam" id="PF12167">
    <property type="entry name" value="Arm-DNA-bind_2"/>
    <property type="match status" value="1"/>
</dbReference>
<accession>A0ABS5LR07</accession>
<keyword evidence="1" id="KW-0229">DNA integration</keyword>
<dbReference type="InterPro" id="IPR002104">
    <property type="entry name" value="Integrase_catalytic"/>
</dbReference>
<dbReference type="PROSITE" id="PS51898">
    <property type="entry name" value="TYR_RECOMBINASE"/>
    <property type="match status" value="1"/>
</dbReference>
<comment type="caution">
    <text evidence="7">The sequence shown here is derived from an EMBL/GenBank/DDBJ whole genome shotgun (WGS) entry which is preliminary data.</text>
</comment>
<sequence length="402" mass="45081">MGNARGVEIRESGIRLSFAYRGERIRRTLLVDGKAIAPTPANIKYAIRLLAEIKLKIRAGNFVMREYFPEGGTVAAGTTVAHQLDHWLSVKVAENSTLAGYLSAVKFWKPFIGEKQVSTLKHSDILRAIKTRPDLSGKTVNNYVSALRSAMDLAVLDKLLTENPVAAVPSAKWQREPPDPFDREEVEKIIGYARAKFAPTVANLITFRFFSGLRTSEMVALRWHSIDWNKKQVLIHEAVVKGLRKQTKTNKARLVSLNSRALDALERQKEQTPRAHLGSLASDVLSQAAPKDSLTIFADPTHGEPWADDKRFRNPFWVPMLKALGIRYRPPNHMRHTYATMLLMAGATPAYAAKQMGHSVEMFLNVYSKWLDDAQGDIEQAKLESFIGQNSPGTPLKKQRSR</sequence>
<dbReference type="Pfam" id="PF00589">
    <property type="entry name" value="Phage_integrase"/>
    <property type="match status" value="1"/>
</dbReference>
<organism evidence="7 8">
    <name type="scientific">Comamonas brasiliensis</name>
    <dbReference type="NCBI Taxonomy" id="1812482"/>
    <lineage>
        <taxon>Bacteria</taxon>
        <taxon>Pseudomonadati</taxon>
        <taxon>Pseudomonadota</taxon>
        <taxon>Betaproteobacteria</taxon>
        <taxon>Burkholderiales</taxon>
        <taxon>Comamonadaceae</taxon>
        <taxon>Comamonas</taxon>
    </lineage>
</organism>
<dbReference type="PANTHER" id="PTHR30349:SF36">
    <property type="entry name" value="PROPHAGE INTEGRASE INTR-RELATED"/>
    <property type="match status" value="1"/>
</dbReference>
<feature type="domain" description="Tyr recombinase" evidence="5">
    <location>
        <begin position="176"/>
        <end position="382"/>
    </location>
</feature>
<evidence type="ECO:0000313" key="8">
    <source>
        <dbReference type="Proteomes" id="UP001647436"/>
    </source>
</evidence>
<dbReference type="InterPro" id="IPR010998">
    <property type="entry name" value="Integrase_recombinase_N"/>
</dbReference>
<dbReference type="Gene3D" id="1.10.150.130">
    <property type="match status" value="1"/>
</dbReference>
<dbReference type="SUPFAM" id="SSF56349">
    <property type="entry name" value="DNA breaking-rejoining enzymes"/>
    <property type="match status" value="1"/>
</dbReference>
<dbReference type="EMBL" id="JAANES010000001">
    <property type="protein sequence ID" value="MBS3018731.1"/>
    <property type="molecule type" value="Genomic_DNA"/>
</dbReference>
<evidence type="ECO:0000256" key="1">
    <source>
        <dbReference type="ARBA" id="ARBA00022908"/>
    </source>
</evidence>
<dbReference type="PROSITE" id="PS51900">
    <property type="entry name" value="CB"/>
    <property type="match status" value="1"/>
</dbReference>
<evidence type="ECO:0000256" key="2">
    <source>
        <dbReference type="ARBA" id="ARBA00023125"/>
    </source>
</evidence>
<reference evidence="7 8" key="1">
    <citation type="submission" date="2020-03" db="EMBL/GenBank/DDBJ databases">
        <title>The role of nitrogen metabolism on polyethylene biodegradation.</title>
        <authorList>
            <person name="Peixoto J."/>
            <person name="Vizzotto C.S."/>
            <person name="Ramos A."/>
            <person name="Alves G."/>
            <person name="Steindorff A."/>
            <person name="Kruger R."/>
        </authorList>
    </citation>
    <scope>NUCLEOTIDE SEQUENCE [LARGE SCALE GENOMIC DNA]</scope>
    <source>
        <strain evidence="7 8">PE63</strain>
    </source>
</reference>
<protein>
    <submittedName>
        <fullName evidence="7">Defective protein IntQ</fullName>
    </submittedName>
</protein>
<dbReference type="InterPro" id="IPR011010">
    <property type="entry name" value="DNA_brk_join_enz"/>
</dbReference>
<dbReference type="InterPro" id="IPR013762">
    <property type="entry name" value="Integrase-like_cat_sf"/>
</dbReference>
<gene>
    <name evidence="7" type="primary">intQ_1</name>
    <name evidence="7" type="ORF">DJFAAGMI_01463</name>
</gene>
<evidence type="ECO:0000259" key="5">
    <source>
        <dbReference type="PROSITE" id="PS51898"/>
    </source>
</evidence>
<dbReference type="InterPro" id="IPR050090">
    <property type="entry name" value="Tyrosine_recombinase_XerCD"/>
</dbReference>
<dbReference type="CDD" id="cd01189">
    <property type="entry name" value="INT_ICEBs1_C_like"/>
    <property type="match status" value="1"/>
</dbReference>
<dbReference type="RefSeq" id="WP_211456528.1">
    <property type="nucleotide sequence ID" value="NZ_JAANES010000001.1"/>
</dbReference>
<dbReference type="InterPro" id="IPR022000">
    <property type="entry name" value="Min27-like_integrase_DNA_bind"/>
</dbReference>
<name>A0ABS5LR07_9BURK</name>
<keyword evidence="3" id="KW-0233">DNA recombination</keyword>
<feature type="domain" description="Core-binding (CB)" evidence="6">
    <location>
        <begin position="78"/>
        <end position="155"/>
    </location>
</feature>
<keyword evidence="8" id="KW-1185">Reference proteome</keyword>
<evidence type="ECO:0000259" key="6">
    <source>
        <dbReference type="PROSITE" id="PS51900"/>
    </source>
</evidence>
<dbReference type="Gene3D" id="1.10.443.10">
    <property type="entry name" value="Intergrase catalytic core"/>
    <property type="match status" value="1"/>
</dbReference>
<evidence type="ECO:0000256" key="4">
    <source>
        <dbReference type="PROSITE-ProRule" id="PRU01248"/>
    </source>
</evidence>
<evidence type="ECO:0000256" key="3">
    <source>
        <dbReference type="ARBA" id="ARBA00023172"/>
    </source>
</evidence>
<keyword evidence="2 4" id="KW-0238">DNA-binding</keyword>
<dbReference type="PANTHER" id="PTHR30349">
    <property type="entry name" value="PHAGE INTEGRASE-RELATED"/>
    <property type="match status" value="1"/>
</dbReference>
<proteinExistence type="predicted"/>
<dbReference type="InterPro" id="IPR044068">
    <property type="entry name" value="CB"/>
</dbReference>
<evidence type="ECO:0000313" key="7">
    <source>
        <dbReference type="EMBL" id="MBS3018731.1"/>
    </source>
</evidence>